<evidence type="ECO:0000313" key="2">
    <source>
        <dbReference type="EMBL" id="BDT59303.1"/>
    </source>
</evidence>
<dbReference type="PANTHER" id="PTHR21666:SF268">
    <property type="entry name" value="PEPTIDASE M23 DOMAIN-CONTAINING PROTEIN"/>
    <property type="match status" value="1"/>
</dbReference>
<reference evidence="2" key="1">
    <citation type="submission" date="2022-11" db="EMBL/GenBank/DDBJ databases">
        <title>Isolation and characterization of PLA-degrading bacterium Massilia sp. from Antarctic soil.</title>
        <authorList>
            <person name="Sato K."/>
            <person name="Gomez-Fuentes C."/>
            <person name="Ahmad S.A."/>
            <person name="Zulkharnain A."/>
        </authorList>
    </citation>
    <scope>NUCLEOTIDE SEQUENCE</scope>
    <source>
        <strain evidence="2">N-3</strain>
    </source>
</reference>
<dbReference type="InterPro" id="IPR011055">
    <property type="entry name" value="Dup_hybrid_motif"/>
</dbReference>
<evidence type="ECO:0000313" key="3">
    <source>
        <dbReference type="Proteomes" id="UP001163336"/>
    </source>
</evidence>
<organism evidence="2 3">
    <name type="scientific">Massilia varians</name>
    <dbReference type="NCBI Taxonomy" id="457921"/>
    <lineage>
        <taxon>Bacteria</taxon>
        <taxon>Pseudomonadati</taxon>
        <taxon>Pseudomonadota</taxon>
        <taxon>Betaproteobacteria</taxon>
        <taxon>Burkholderiales</taxon>
        <taxon>Oxalobacteraceae</taxon>
        <taxon>Telluria group</taxon>
        <taxon>Massilia</taxon>
    </lineage>
</organism>
<proteinExistence type="predicted"/>
<dbReference type="SUPFAM" id="SSF51261">
    <property type="entry name" value="Duplicated hybrid motif"/>
    <property type="match status" value="1"/>
</dbReference>
<keyword evidence="3" id="KW-1185">Reference proteome</keyword>
<protein>
    <submittedName>
        <fullName evidence="2">Peptidase M23</fullName>
    </submittedName>
</protein>
<dbReference type="InterPro" id="IPR016047">
    <property type="entry name" value="M23ase_b-sheet_dom"/>
</dbReference>
<sequence length="195" mass="21268">MFIVDRFMDRAVMRIFLRSLLLALVLLAVWGLLEPWVRHAAYAMRPAAMPAPSVLAMPVSGVRPKALRDTWHASRSEGRRHEGIDIFARRGTSVRAATEGIVLRVGTNRLGGQVVWVLGPGGQRHYYAHLDGYADVAPGMRVEEGRVLGYVGNTGNARGTPPHLHYGVYDKTGPVNPYPLLRGGAPARTAQAGQP</sequence>
<name>A0ABM8C7T9_9BURK</name>
<dbReference type="Gene3D" id="2.70.70.10">
    <property type="entry name" value="Glucose Permease (Domain IIA)"/>
    <property type="match status" value="1"/>
</dbReference>
<dbReference type="EMBL" id="AP026966">
    <property type="protein sequence ID" value="BDT59303.1"/>
    <property type="molecule type" value="Genomic_DNA"/>
</dbReference>
<dbReference type="PANTHER" id="PTHR21666">
    <property type="entry name" value="PEPTIDASE-RELATED"/>
    <property type="match status" value="1"/>
</dbReference>
<feature type="domain" description="M23ase beta-sheet core" evidence="1">
    <location>
        <begin position="80"/>
        <end position="177"/>
    </location>
</feature>
<dbReference type="Pfam" id="PF01551">
    <property type="entry name" value="Peptidase_M23"/>
    <property type="match status" value="1"/>
</dbReference>
<gene>
    <name evidence="2" type="ORF">MasN3_27970</name>
</gene>
<evidence type="ECO:0000259" key="1">
    <source>
        <dbReference type="Pfam" id="PF01551"/>
    </source>
</evidence>
<dbReference type="CDD" id="cd12797">
    <property type="entry name" value="M23_peptidase"/>
    <property type="match status" value="1"/>
</dbReference>
<accession>A0ABM8C7T9</accession>
<dbReference type="InterPro" id="IPR050570">
    <property type="entry name" value="Cell_wall_metabolism_enzyme"/>
</dbReference>
<dbReference type="Proteomes" id="UP001163336">
    <property type="component" value="Chromosome"/>
</dbReference>